<gene>
    <name evidence="7" type="ORF">BJX66DRAFT_40727</name>
</gene>
<reference evidence="7 8" key="1">
    <citation type="submission" date="2024-07" db="EMBL/GenBank/DDBJ databases">
        <title>Section-level genome sequencing and comparative genomics of Aspergillus sections Usti and Cavernicolus.</title>
        <authorList>
            <consortium name="Lawrence Berkeley National Laboratory"/>
            <person name="Nybo J.L."/>
            <person name="Vesth T.C."/>
            <person name="Theobald S."/>
            <person name="Frisvad J.C."/>
            <person name="Larsen T.O."/>
            <person name="Kjaerboelling I."/>
            <person name="Rothschild-Mancinelli K."/>
            <person name="Lyhne E.K."/>
            <person name="Kogle M.E."/>
            <person name="Barry K."/>
            <person name="Clum A."/>
            <person name="Na H."/>
            <person name="Ledsgaard L."/>
            <person name="Lin J."/>
            <person name="Lipzen A."/>
            <person name="Kuo A."/>
            <person name="Riley R."/>
            <person name="Mondo S."/>
            <person name="Labutti K."/>
            <person name="Haridas S."/>
            <person name="Pangalinan J."/>
            <person name="Salamov A.A."/>
            <person name="Simmons B.A."/>
            <person name="Magnuson J.K."/>
            <person name="Chen J."/>
            <person name="Drula E."/>
            <person name="Henrissat B."/>
            <person name="Wiebenga A."/>
            <person name="Lubbers R.J."/>
            <person name="Gomes A.C."/>
            <person name="Makela M.R."/>
            <person name="Stajich J."/>
            <person name="Grigoriev I.V."/>
            <person name="Mortensen U.H."/>
            <person name="De Vries R.P."/>
            <person name="Baker S.E."/>
            <person name="Andersen M.R."/>
        </authorList>
    </citation>
    <scope>NUCLEOTIDE SEQUENCE [LARGE SCALE GENOMIC DNA]</scope>
    <source>
        <strain evidence="7 8">CBS 209.92</strain>
    </source>
</reference>
<dbReference type="SUPFAM" id="SSF81665">
    <property type="entry name" value="Calcium ATPase, transmembrane domain M"/>
    <property type="match status" value="1"/>
</dbReference>
<accession>A0ABR4FS46</accession>
<dbReference type="InterPro" id="IPR059000">
    <property type="entry name" value="ATPase_P-type_domA"/>
</dbReference>
<dbReference type="PANTHER" id="PTHR24093">
    <property type="entry name" value="CATION TRANSPORTING ATPASE"/>
    <property type="match status" value="1"/>
</dbReference>
<keyword evidence="4" id="KW-0812">Transmembrane</keyword>
<feature type="compositionally biased region" description="Pro residues" evidence="3">
    <location>
        <begin position="1"/>
        <end position="12"/>
    </location>
</feature>
<dbReference type="PANTHER" id="PTHR24093:SF369">
    <property type="entry name" value="CALCIUM-TRANSPORTING ATPASE"/>
    <property type="match status" value="1"/>
</dbReference>
<comment type="subcellular location">
    <subcellularLocation>
        <location evidence="1">Endomembrane system</location>
        <topology evidence="1">Multi-pass membrane protein</topology>
    </subcellularLocation>
</comment>
<dbReference type="InterPro" id="IPR021109">
    <property type="entry name" value="Peptidase_aspartic_dom_sf"/>
</dbReference>
<keyword evidence="8" id="KW-1185">Reference proteome</keyword>
<dbReference type="Gene3D" id="1.20.1110.10">
    <property type="entry name" value="Calcium-transporting ATPase, transmembrane domain"/>
    <property type="match status" value="1"/>
</dbReference>
<sequence length="886" mass="97003">MPPPVGPAAPKPPDGHEPSDFELWESKLALALGPTGWDDPADFFVDNNPFAFSPGQLNNMLNPKSLAAFYALGGLPGIEKGLQTDSRRGLGLDESDLGSEDGNTTGSGKDAPAAASSWNWLSGGLSLFKTSNASTTTANNAAASAGHFDRKRVFGQNRLPVIPARSFPQFSLMAFNDKIPRLLAVAAAISLALDFYYESSAPFDWVEGVAILVAIIIVVLAGVVGDWDKERTFVKLNKKKEDRTVRAIRSGKTIEISVHDILVGDVLHLEPGDIIPVDGVYIKGHGLRCDESSATGESDLVRKMPAREAYDAIEQRETPFSKIDPFLVSGAKVMEGVGTCLVTAVGTYSTFGRTMMSLRRDYEEDRTPLQTRLDALARGIFRLGLYAALVLVIVLCARLILDFRNNATKTAIDSMGDIGFGQGLRRLFINILFAGQGLPEVLTVALFVSAHGSTCLLDVCRALRRATPIGSDKASELAESECGWNNDPQKGPNRAVYTGPAVHRRSRFVLPLRIDKSEVDAIPDTGADENAMSSACARRLGIKIERDSSWGRNGTAFRLANGRVIESCGIASVPSLLFAKGNNSKKRSKEPVLFRVFDALAVPMILGRGFLKDTETLSRYTNRLKKVATATSPASSSIPRILHMNVAKERMLCYVNGVSVYANADTGAEMNLASPEWAARYAATAIQKPGRGYEEVMLADGSRARILGQFNARFQVSDGSNPAGKQGRARMSTRRFYILDGLTSDILLCQDLLFDVRAFKEQQESFVVLDAHGSGSFSDVNFVAWLSKREKKLLDLFKARKELNTNTTEAVQSEADFRAKLDDEDAREQHLHKHAKLAIHQLSEPEKSRRLEAENKRHRQYLEDREKREREHSAIAAVQRNVIPAC</sequence>
<dbReference type="Pfam" id="PF00122">
    <property type="entry name" value="E1-E2_ATPase"/>
    <property type="match status" value="1"/>
</dbReference>
<name>A0ABR4FS46_9EURO</name>
<keyword evidence="4" id="KW-0472">Membrane</keyword>
<feature type="domain" description="P-type ATPase A" evidence="5">
    <location>
        <begin position="241"/>
        <end position="356"/>
    </location>
</feature>
<dbReference type="Gene3D" id="2.70.150.10">
    <property type="entry name" value="Calcium-transporting ATPase, cytoplasmic transduction domain A"/>
    <property type="match status" value="1"/>
</dbReference>
<feature type="transmembrane region" description="Helical" evidence="4">
    <location>
        <begin position="209"/>
        <end position="227"/>
    </location>
</feature>
<dbReference type="InterPro" id="IPR008250">
    <property type="entry name" value="ATPase_P-typ_transduc_dom_A_sf"/>
</dbReference>
<feature type="region of interest" description="Disordered" evidence="3">
    <location>
        <begin position="1"/>
        <end position="20"/>
    </location>
</feature>
<comment type="caution">
    <text evidence="7">The sequence shown here is derived from an EMBL/GenBank/DDBJ whole genome shotgun (WGS) entry which is preliminary data.</text>
</comment>
<evidence type="ECO:0000256" key="2">
    <source>
        <dbReference type="ARBA" id="ARBA00022842"/>
    </source>
</evidence>
<evidence type="ECO:0000259" key="6">
    <source>
        <dbReference type="Pfam" id="PF00690"/>
    </source>
</evidence>
<keyword evidence="4" id="KW-1133">Transmembrane helix</keyword>
<dbReference type="InterPro" id="IPR004014">
    <property type="entry name" value="ATPase_P-typ_cation-transptr_N"/>
</dbReference>
<evidence type="ECO:0000313" key="7">
    <source>
        <dbReference type="EMBL" id="KAL2786082.1"/>
    </source>
</evidence>
<dbReference type="Gene3D" id="2.40.70.10">
    <property type="entry name" value="Acid Proteases"/>
    <property type="match status" value="2"/>
</dbReference>
<keyword evidence="2" id="KW-0460">Magnesium</keyword>
<evidence type="ECO:0000313" key="8">
    <source>
        <dbReference type="Proteomes" id="UP001610563"/>
    </source>
</evidence>
<dbReference type="InterPro" id="IPR023298">
    <property type="entry name" value="ATPase_P-typ_TM_dom_sf"/>
</dbReference>
<feature type="transmembrane region" description="Helical" evidence="4">
    <location>
        <begin position="380"/>
        <end position="401"/>
    </location>
</feature>
<proteinExistence type="predicted"/>
<feature type="region of interest" description="Disordered" evidence="3">
    <location>
        <begin position="82"/>
        <end position="114"/>
    </location>
</feature>
<evidence type="ECO:0000259" key="5">
    <source>
        <dbReference type="Pfam" id="PF00122"/>
    </source>
</evidence>
<dbReference type="Proteomes" id="UP001610563">
    <property type="component" value="Unassembled WGS sequence"/>
</dbReference>
<dbReference type="CDD" id="cd00303">
    <property type="entry name" value="retropepsin_like"/>
    <property type="match status" value="2"/>
</dbReference>
<dbReference type="EMBL" id="JBFTWV010000126">
    <property type="protein sequence ID" value="KAL2786082.1"/>
    <property type="molecule type" value="Genomic_DNA"/>
</dbReference>
<evidence type="ECO:0000256" key="3">
    <source>
        <dbReference type="SAM" id="MobiDB-lite"/>
    </source>
</evidence>
<evidence type="ECO:0000256" key="4">
    <source>
        <dbReference type="SAM" id="Phobius"/>
    </source>
</evidence>
<dbReference type="Pfam" id="PF00690">
    <property type="entry name" value="Cation_ATPase_N"/>
    <property type="match status" value="1"/>
</dbReference>
<organism evidence="7 8">
    <name type="scientific">Aspergillus keveii</name>
    <dbReference type="NCBI Taxonomy" id="714993"/>
    <lineage>
        <taxon>Eukaryota</taxon>
        <taxon>Fungi</taxon>
        <taxon>Dikarya</taxon>
        <taxon>Ascomycota</taxon>
        <taxon>Pezizomycotina</taxon>
        <taxon>Eurotiomycetes</taxon>
        <taxon>Eurotiomycetidae</taxon>
        <taxon>Eurotiales</taxon>
        <taxon>Aspergillaceae</taxon>
        <taxon>Aspergillus</taxon>
        <taxon>Aspergillus subgen. Nidulantes</taxon>
    </lineage>
</organism>
<dbReference type="SUPFAM" id="SSF81653">
    <property type="entry name" value="Calcium ATPase, transduction domain A"/>
    <property type="match status" value="1"/>
</dbReference>
<evidence type="ECO:0000256" key="1">
    <source>
        <dbReference type="ARBA" id="ARBA00004127"/>
    </source>
</evidence>
<protein>
    <submittedName>
        <fullName evidence="7">E1-E2 ATPase-domain-containing protein</fullName>
    </submittedName>
</protein>
<feature type="domain" description="Cation-transporting P-type ATPase N-terminal" evidence="6">
    <location>
        <begin position="150"/>
        <end position="190"/>
    </location>
</feature>